<evidence type="ECO:0000313" key="3">
    <source>
        <dbReference type="Proteomes" id="UP000324222"/>
    </source>
</evidence>
<reference evidence="2 3" key="1">
    <citation type="submission" date="2019-05" db="EMBL/GenBank/DDBJ databases">
        <title>Another draft genome of Portunus trituberculatus and its Hox gene families provides insights of decapod evolution.</title>
        <authorList>
            <person name="Jeong J.-H."/>
            <person name="Song I."/>
            <person name="Kim S."/>
            <person name="Choi T."/>
            <person name="Kim D."/>
            <person name="Ryu S."/>
            <person name="Kim W."/>
        </authorList>
    </citation>
    <scope>NUCLEOTIDE SEQUENCE [LARGE SCALE GENOMIC DNA]</scope>
    <source>
        <tissue evidence="2">Muscle</tissue>
    </source>
</reference>
<evidence type="ECO:0000313" key="2">
    <source>
        <dbReference type="EMBL" id="MPC31073.1"/>
    </source>
</evidence>
<sequence>MWCPRPAERGYPCAPAGKLLCTEQRRRESVPAPAASCPPAPCTPRAAHPPRLTSRGTHLKLSAWARAWSRLAMGPRIVKLPPPRSTIAICGTHSSAATRSTAPPANLQHIINASV</sequence>
<dbReference type="EMBL" id="VSRR010002364">
    <property type="protein sequence ID" value="MPC31073.1"/>
    <property type="molecule type" value="Genomic_DNA"/>
</dbReference>
<dbReference type="Proteomes" id="UP000324222">
    <property type="component" value="Unassembled WGS sequence"/>
</dbReference>
<gene>
    <name evidence="2" type="ORF">E2C01_024349</name>
</gene>
<dbReference type="AlphaFoldDB" id="A0A5B7EDL0"/>
<accession>A0A5B7EDL0</accession>
<keyword evidence="3" id="KW-1185">Reference proteome</keyword>
<feature type="region of interest" description="Disordered" evidence="1">
    <location>
        <begin position="30"/>
        <end position="55"/>
    </location>
</feature>
<evidence type="ECO:0000256" key="1">
    <source>
        <dbReference type="SAM" id="MobiDB-lite"/>
    </source>
</evidence>
<proteinExistence type="predicted"/>
<comment type="caution">
    <text evidence="2">The sequence shown here is derived from an EMBL/GenBank/DDBJ whole genome shotgun (WGS) entry which is preliminary data.</text>
</comment>
<name>A0A5B7EDL0_PORTR</name>
<protein>
    <submittedName>
        <fullName evidence="2">Uncharacterized protein</fullName>
    </submittedName>
</protein>
<organism evidence="2 3">
    <name type="scientific">Portunus trituberculatus</name>
    <name type="common">Swimming crab</name>
    <name type="synonym">Neptunus trituberculatus</name>
    <dbReference type="NCBI Taxonomy" id="210409"/>
    <lineage>
        <taxon>Eukaryota</taxon>
        <taxon>Metazoa</taxon>
        <taxon>Ecdysozoa</taxon>
        <taxon>Arthropoda</taxon>
        <taxon>Crustacea</taxon>
        <taxon>Multicrustacea</taxon>
        <taxon>Malacostraca</taxon>
        <taxon>Eumalacostraca</taxon>
        <taxon>Eucarida</taxon>
        <taxon>Decapoda</taxon>
        <taxon>Pleocyemata</taxon>
        <taxon>Brachyura</taxon>
        <taxon>Eubrachyura</taxon>
        <taxon>Portunoidea</taxon>
        <taxon>Portunidae</taxon>
        <taxon>Portuninae</taxon>
        <taxon>Portunus</taxon>
    </lineage>
</organism>